<evidence type="ECO:0000256" key="2">
    <source>
        <dbReference type="ARBA" id="ARBA00023002"/>
    </source>
</evidence>
<dbReference type="PANTHER" id="PTHR43673:SF10">
    <property type="entry name" value="NADH DEHYDROGENASE_NAD(P)H NITROREDUCTASE XCC3605-RELATED"/>
    <property type="match status" value="1"/>
</dbReference>
<name>A0ABS6S4V0_9BACT</name>
<dbReference type="Proteomes" id="UP001196980">
    <property type="component" value="Unassembled WGS sequence"/>
</dbReference>
<proteinExistence type="inferred from homology"/>
<evidence type="ECO:0000259" key="3">
    <source>
        <dbReference type="Pfam" id="PF00881"/>
    </source>
</evidence>
<evidence type="ECO:0000256" key="1">
    <source>
        <dbReference type="ARBA" id="ARBA00007118"/>
    </source>
</evidence>
<evidence type="ECO:0000313" key="4">
    <source>
        <dbReference type="EMBL" id="MBV6343675.1"/>
    </source>
</evidence>
<dbReference type="RefSeq" id="WP_218254290.1">
    <property type="nucleotide sequence ID" value="NZ_JABXWD010000730.1"/>
</dbReference>
<dbReference type="EMBL" id="JABXWD010000730">
    <property type="protein sequence ID" value="MBV6343675.1"/>
    <property type="molecule type" value="Genomic_DNA"/>
</dbReference>
<dbReference type="Pfam" id="PF00881">
    <property type="entry name" value="Nitroreductase"/>
    <property type="match status" value="1"/>
</dbReference>
<feature type="domain" description="Nitroreductase" evidence="3">
    <location>
        <begin position="7"/>
        <end position="72"/>
    </location>
</feature>
<dbReference type="PANTHER" id="PTHR43673">
    <property type="entry name" value="NAD(P)H NITROREDUCTASE YDGI-RELATED"/>
    <property type="match status" value="1"/>
</dbReference>
<keyword evidence="2" id="KW-0560">Oxidoreductase</keyword>
<evidence type="ECO:0000313" key="5">
    <source>
        <dbReference type="Proteomes" id="UP001196980"/>
    </source>
</evidence>
<gene>
    <name evidence="4" type="ORF">HWQ67_19075</name>
</gene>
<keyword evidence="5" id="KW-1185">Reference proteome</keyword>
<protein>
    <submittedName>
        <fullName evidence="4">Nitroreductase family protein</fullName>
    </submittedName>
</protein>
<organism evidence="4 5">
    <name type="scientific">Candidatus Magnetobacterium casense</name>
    <dbReference type="NCBI Taxonomy" id="1455061"/>
    <lineage>
        <taxon>Bacteria</taxon>
        <taxon>Pseudomonadati</taxon>
        <taxon>Nitrospirota</taxon>
        <taxon>Thermodesulfovibrionia</taxon>
        <taxon>Thermodesulfovibrionales</taxon>
        <taxon>Candidatus Magnetobacteriaceae</taxon>
        <taxon>Candidatus Magnetobacterium</taxon>
    </lineage>
</organism>
<accession>A0ABS6S4V0</accession>
<sequence>MELDDAIKGRRSVRNYMDSPVPMEVIRDVLEAGTWAPSAKNGQQWRFTVRTGDAKRRLTDLFRSKLEARSRWVGPAEMGSSLASCGIMERNRSVSLLLASPVRTVKRHCC</sequence>
<dbReference type="InterPro" id="IPR029479">
    <property type="entry name" value="Nitroreductase"/>
</dbReference>
<reference evidence="4 5" key="1">
    <citation type="journal article" date="2020" name="J Geophys Res Biogeosci">
        <title>Magnetotaxis as an Adaptation to Enable Bacterial Shuttling of Microbial Sulfur and Sulfur Cycling Across Aquatic Oxic#Anoxic Interfaces.</title>
        <authorList>
            <person name="Li J."/>
            <person name="Liu P."/>
            <person name="Wang J."/>
            <person name="Roberts A.P."/>
            <person name="Pan Y."/>
        </authorList>
    </citation>
    <scope>NUCLEOTIDE SEQUENCE [LARGE SCALE GENOMIC DNA]</scope>
    <source>
        <strain evidence="4 5">MYR-1_YQ</strain>
    </source>
</reference>
<comment type="caution">
    <text evidence="4">The sequence shown here is derived from an EMBL/GenBank/DDBJ whole genome shotgun (WGS) entry which is preliminary data.</text>
</comment>
<feature type="non-terminal residue" evidence="4">
    <location>
        <position position="110"/>
    </location>
</feature>
<comment type="similarity">
    <text evidence="1">Belongs to the nitroreductase family.</text>
</comment>